<evidence type="ECO:0000313" key="3">
    <source>
        <dbReference type="Proteomes" id="UP000054248"/>
    </source>
</evidence>
<dbReference type="EMBL" id="KN823105">
    <property type="protein sequence ID" value="KIO22594.1"/>
    <property type="molecule type" value="Genomic_DNA"/>
</dbReference>
<reference evidence="1" key="3">
    <citation type="submission" date="2015-02" db="EMBL/GenBank/DDBJ databases">
        <title>Evolutionary Origins and Diversification of the Mycorrhizal Mutualists.</title>
        <authorList>
            <consortium name="DOE Joint Genome Institute"/>
            <consortium name="Mycorrhizal Genomics Consortium"/>
            <person name="Kohler A."/>
            <person name="Kuo A."/>
            <person name="Nagy L.G."/>
            <person name="Floudas D."/>
            <person name="Copeland A."/>
            <person name="Barry K.W."/>
            <person name="Cichocki N."/>
            <person name="Veneault-Fourrey C."/>
            <person name="LaButti K."/>
            <person name="Lindquist E.A."/>
            <person name="Lipzen A."/>
            <person name="Lundell T."/>
            <person name="Morin E."/>
            <person name="Murat C."/>
            <person name="Riley R."/>
            <person name="Ohm R."/>
            <person name="Sun H."/>
            <person name="Tunlid A."/>
            <person name="Henrissat B."/>
            <person name="Grigoriev I.V."/>
            <person name="Hibbett D.S."/>
            <person name="Martin F."/>
        </authorList>
    </citation>
    <scope>NUCLEOTIDE SEQUENCE</scope>
    <source>
        <strain evidence="1">MUT 4182</strain>
    </source>
</reference>
<reference evidence="3" key="2">
    <citation type="submission" date="2015-01" db="EMBL/GenBank/DDBJ databases">
        <title>Evolutionary Origins and Diversification of the Mycorrhizal Mutualists.</title>
        <authorList>
            <consortium name="DOE Joint Genome Institute"/>
            <consortium name="Mycorrhizal Genomics Consortium"/>
            <person name="Kohler A."/>
            <person name="Kuo A."/>
            <person name="Nagy L.G."/>
            <person name="Floudas D."/>
            <person name="Copeland A."/>
            <person name="Barry K.W."/>
            <person name="Cichocki N."/>
            <person name="Veneault-Fourrey C."/>
            <person name="LaButti K."/>
            <person name="Lindquist E.A."/>
            <person name="Lipzen A."/>
            <person name="Lundell T."/>
            <person name="Morin E."/>
            <person name="Murat C."/>
            <person name="Riley R."/>
            <person name="Ohm R."/>
            <person name="Sun H."/>
            <person name="Tunlid A."/>
            <person name="Henrissat B."/>
            <person name="Grigoriev I.V."/>
            <person name="Hibbett D.S."/>
            <person name="Martin F."/>
        </authorList>
    </citation>
    <scope>NUCLEOTIDE SEQUENCE [LARGE SCALE GENOMIC DNA]</scope>
    <source>
        <strain evidence="2 3">MUT 4182</strain>
    </source>
</reference>
<dbReference type="AlphaFoldDB" id="A0A0C3QD20"/>
<evidence type="ECO:0000313" key="2">
    <source>
        <dbReference type="EMBL" id="KIO24047.1"/>
    </source>
</evidence>
<organism evidence="1 3">
    <name type="scientific">Tulasnella calospora MUT 4182</name>
    <dbReference type="NCBI Taxonomy" id="1051891"/>
    <lineage>
        <taxon>Eukaryota</taxon>
        <taxon>Fungi</taxon>
        <taxon>Dikarya</taxon>
        <taxon>Basidiomycota</taxon>
        <taxon>Agaricomycotina</taxon>
        <taxon>Agaricomycetes</taxon>
        <taxon>Cantharellales</taxon>
        <taxon>Tulasnellaceae</taxon>
        <taxon>Tulasnella</taxon>
    </lineage>
</organism>
<gene>
    <name evidence="2" type="ORF">M407DRAFT_244594</name>
    <name evidence="1" type="ORF">M407DRAFT_245092</name>
</gene>
<name>A0A0C3QD20_9AGAM</name>
<protein>
    <submittedName>
        <fullName evidence="1">Uncharacterized protein</fullName>
    </submittedName>
</protein>
<proteinExistence type="predicted"/>
<dbReference type="HOGENOM" id="CLU_2559965_0_0_1"/>
<sequence length="82" mass="8953">MVGRPYDTYVEGRLVFLMGAHIGRGGPLYNLIAYGPSESRETTTSCVFSSLPDPPPTKKPFITITITTPDSTELHFSFTPSS</sequence>
<reference evidence="1 3" key="1">
    <citation type="submission" date="2014-04" db="EMBL/GenBank/DDBJ databases">
        <authorList>
            <consortium name="DOE Joint Genome Institute"/>
            <person name="Kuo A."/>
            <person name="Girlanda M."/>
            <person name="Perotto S."/>
            <person name="Kohler A."/>
            <person name="Nagy L.G."/>
            <person name="Floudas D."/>
            <person name="Copeland A."/>
            <person name="Barry K.W."/>
            <person name="Cichocki N."/>
            <person name="Veneault-Fourrey C."/>
            <person name="LaButti K."/>
            <person name="Lindquist E.A."/>
            <person name="Lipzen A."/>
            <person name="Lundell T."/>
            <person name="Morin E."/>
            <person name="Murat C."/>
            <person name="Sun H."/>
            <person name="Tunlid A."/>
            <person name="Henrissat B."/>
            <person name="Grigoriev I.V."/>
            <person name="Hibbett D.S."/>
            <person name="Martin F."/>
            <person name="Nordberg H.P."/>
            <person name="Cantor M.N."/>
            <person name="Hua S.X."/>
        </authorList>
    </citation>
    <scope>NUCLEOTIDE SEQUENCE [LARGE SCALE GENOMIC DNA]</scope>
    <source>
        <strain evidence="1 3">MUT 4182</strain>
    </source>
</reference>
<evidence type="ECO:0000313" key="1">
    <source>
        <dbReference type="EMBL" id="KIO22594.1"/>
    </source>
</evidence>
<dbReference type="EMBL" id="KN823070">
    <property type="protein sequence ID" value="KIO24047.1"/>
    <property type="molecule type" value="Genomic_DNA"/>
</dbReference>
<keyword evidence="3" id="KW-1185">Reference proteome</keyword>
<dbReference type="Proteomes" id="UP000054248">
    <property type="component" value="Unassembled WGS sequence"/>
</dbReference>
<accession>A0A0C3QD20</accession>